<feature type="region of interest" description="Disordered" evidence="4">
    <location>
        <begin position="400"/>
        <end position="435"/>
    </location>
</feature>
<keyword evidence="3" id="KW-0503">Monooxygenase</keyword>
<accession>A0ABW3EPT7</accession>
<dbReference type="InterPro" id="IPR036396">
    <property type="entry name" value="Cyt_P450_sf"/>
</dbReference>
<dbReference type="InterPro" id="IPR017972">
    <property type="entry name" value="Cyt_P450_CS"/>
</dbReference>
<dbReference type="InterPro" id="IPR001128">
    <property type="entry name" value="Cyt_P450"/>
</dbReference>
<dbReference type="InterPro" id="IPR002401">
    <property type="entry name" value="Cyt_P450_E_grp-I"/>
</dbReference>
<dbReference type="RefSeq" id="WP_378298006.1">
    <property type="nucleotide sequence ID" value="NZ_JBHTJA010000015.1"/>
</dbReference>
<sequence>MFQQARALADLALRRYDALITLYERHGPVFRLGTGRAGYVYLLGPDANRFVFGNQHLFRNREAFESLVPVNGETSLIVSDGEDHRRRRALVRPALHHRQIDRYVRTMAENADRVLDGWADGERVDVYAEFRAAIRRSTIEALFGRRLAADARLVGDGLQPMLEMIDRMPQALRAHRRLRTPAWRRAMAARRVADARVFAEIDRLRRGAADEDDHVLATLVHGRNEEGSGLGDVEVRDQAINLIAAGYDTTSAAMAWAVHALMTEDGVWERAAAEVAAAGPPTAEALRRMPYLDGVVHETLRLRPPGPVSARKVAADFEFAGHRVRAGSMVIYSPYVTHRLPEVWPEPLAFRPERWTDGPRPGPHEFVPFGGGPHRCIGSAMATTELTVMLARLLARATLRPDRRDPRPTGLTAMRPRGGLPATVTSLAPREPAAV</sequence>
<evidence type="ECO:0000256" key="3">
    <source>
        <dbReference type="RuleBase" id="RU000461"/>
    </source>
</evidence>
<dbReference type="PROSITE" id="PS00086">
    <property type="entry name" value="CYTOCHROME_P450"/>
    <property type="match status" value="1"/>
</dbReference>
<evidence type="ECO:0000313" key="5">
    <source>
        <dbReference type="EMBL" id="MFD0900976.1"/>
    </source>
</evidence>
<keyword evidence="6" id="KW-1185">Reference proteome</keyword>
<reference evidence="6" key="1">
    <citation type="journal article" date="2019" name="Int. J. Syst. Evol. Microbiol.">
        <title>The Global Catalogue of Microorganisms (GCM) 10K type strain sequencing project: providing services to taxonomists for standard genome sequencing and annotation.</title>
        <authorList>
            <consortium name="The Broad Institute Genomics Platform"/>
            <consortium name="The Broad Institute Genome Sequencing Center for Infectious Disease"/>
            <person name="Wu L."/>
            <person name="Ma J."/>
        </authorList>
    </citation>
    <scope>NUCLEOTIDE SEQUENCE [LARGE SCALE GENOMIC DNA]</scope>
    <source>
        <strain evidence="6">JCM 31202</strain>
    </source>
</reference>
<dbReference type="Pfam" id="PF00067">
    <property type="entry name" value="p450"/>
    <property type="match status" value="1"/>
</dbReference>
<name>A0ABW3EPT7_9ACTN</name>
<keyword evidence="3" id="KW-0560">Oxidoreductase</keyword>
<evidence type="ECO:0000313" key="6">
    <source>
        <dbReference type="Proteomes" id="UP001596972"/>
    </source>
</evidence>
<evidence type="ECO:0000256" key="4">
    <source>
        <dbReference type="SAM" id="MobiDB-lite"/>
    </source>
</evidence>
<evidence type="ECO:0000256" key="2">
    <source>
        <dbReference type="ARBA" id="ARBA00010617"/>
    </source>
</evidence>
<comment type="similarity">
    <text evidence="2 3">Belongs to the cytochrome P450 family.</text>
</comment>
<protein>
    <submittedName>
        <fullName evidence="5">Cytochrome P450</fullName>
    </submittedName>
</protein>
<dbReference type="PANTHER" id="PTHR24305">
    <property type="entry name" value="CYTOCHROME P450"/>
    <property type="match status" value="1"/>
</dbReference>
<proteinExistence type="inferred from homology"/>
<dbReference type="EMBL" id="JBHTJA010000015">
    <property type="protein sequence ID" value="MFD0900976.1"/>
    <property type="molecule type" value="Genomic_DNA"/>
</dbReference>
<keyword evidence="3" id="KW-0479">Metal-binding</keyword>
<organism evidence="5 6">
    <name type="scientific">Actinomadura sediminis</name>
    <dbReference type="NCBI Taxonomy" id="1038904"/>
    <lineage>
        <taxon>Bacteria</taxon>
        <taxon>Bacillati</taxon>
        <taxon>Actinomycetota</taxon>
        <taxon>Actinomycetes</taxon>
        <taxon>Streptosporangiales</taxon>
        <taxon>Thermomonosporaceae</taxon>
        <taxon>Actinomadura</taxon>
    </lineage>
</organism>
<dbReference type="PRINTS" id="PR00385">
    <property type="entry name" value="P450"/>
</dbReference>
<keyword evidence="3" id="KW-0349">Heme</keyword>
<dbReference type="PANTHER" id="PTHR24305:SF166">
    <property type="entry name" value="CYTOCHROME P450 12A4, MITOCHONDRIAL-RELATED"/>
    <property type="match status" value="1"/>
</dbReference>
<comment type="cofactor">
    <cofactor evidence="1">
        <name>heme</name>
        <dbReference type="ChEBI" id="CHEBI:30413"/>
    </cofactor>
</comment>
<dbReference type="InterPro" id="IPR050121">
    <property type="entry name" value="Cytochrome_P450_monoxygenase"/>
</dbReference>
<dbReference type="SUPFAM" id="SSF48264">
    <property type="entry name" value="Cytochrome P450"/>
    <property type="match status" value="1"/>
</dbReference>
<gene>
    <name evidence="5" type="ORF">ACFQ11_11285</name>
</gene>
<comment type="caution">
    <text evidence="5">The sequence shown here is derived from an EMBL/GenBank/DDBJ whole genome shotgun (WGS) entry which is preliminary data.</text>
</comment>
<keyword evidence="3" id="KW-0408">Iron</keyword>
<dbReference type="Proteomes" id="UP001596972">
    <property type="component" value="Unassembled WGS sequence"/>
</dbReference>
<dbReference type="Gene3D" id="1.10.630.10">
    <property type="entry name" value="Cytochrome P450"/>
    <property type="match status" value="1"/>
</dbReference>
<dbReference type="PRINTS" id="PR00463">
    <property type="entry name" value="EP450I"/>
</dbReference>
<evidence type="ECO:0000256" key="1">
    <source>
        <dbReference type="ARBA" id="ARBA00001971"/>
    </source>
</evidence>